<sequence>MQHFSQYLIQKDLFFSNSGLESSSILNLKFCLHHYPIPSNQKSKSVTTQKANSTEHLRCYHKPLQLN</sequence>
<dbReference type="AlphaFoldDB" id="A0A3M7QC13"/>
<evidence type="ECO:0000313" key="2">
    <source>
        <dbReference type="Proteomes" id="UP000276133"/>
    </source>
</evidence>
<gene>
    <name evidence="1" type="ORF">BpHYR1_011114</name>
</gene>
<evidence type="ECO:0000313" key="1">
    <source>
        <dbReference type="EMBL" id="RNA08789.1"/>
    </source>
</evidence>
<proteinExistence type="predicted"/>
<organism evidence="1 2">
    <name type="scientific">Brachionus plicatilis</name>
    <name type="common">Marine rotifer</name>
    <name type="synonym">Brachionus muelleri</name>
    <dbReference type="NCBI Taxonomy" id="10195"/>
    <lineage>
        <taxon>Eukaryota</taxon>
        <taxon>Metazoa</taxon>
        <taxon>Spiralia</taxon>
        <taxon>Gnathifera</taxon>
        <taxon>Rotifera</taxon>
        <taxon>Eurotatoria</taxon>
        <taxon>Monogononta</taxon>
        <taxon>Pseudotrocha</taxon>
        <taxon>Ploima</taxon>
        <taxon>Brachionidae</taxon>
        <taxon>Brachionus</taxon>
    </lineage>
</organism>
<keyword evidence="2" id="KW-1185">Reference proteome</keyword>
<dbReference type="EMBL" id="REGN01006631">
    <property type="protein sequence ID" value="RNA08789.1"/>
    <property type="molecule type" value="Genomic_DNA"/>
</dbReference>
<name>A0A3M7QC13_BRAPC</name>
<protein>
    <submittedName>
        <fullName evidence="1">Uncharacterized protein</fullName>
    </submittedName>
</protein>
<accession>A0A3M7QC13</accession>
<dbReference type="Proteomes" id="UP000276133">
    <property type="component" value="Unassembled WGS sequence"/>
</dbReference>
<comment type="caution">
    <text evidence="1">The sequence shown here is derived from an EMBL/GenBank/DDBJ whole genome shotgun (WGS) entry which is preliminary data.</text>
</comment>
<reference evidence="1 2" key="1">
    <citation type="journal article" date="2018" name="Sci. Rep.">
        <title>Genomic signatures of local adaptation to the degree of environmental predictability in rotifers.</title>
        <authorList>
            <person name="Franch-Gras L."/>
            <person name="Hahn C."/>
            <person name="Garcia-Roger E.M."/>
            <person name="Carmona M.J."/>
            <person name="Serra M."/>
            <person name="Gomez A."/>
        </authorList>
    </citation>
    <scope>NUCLEOTIDE SEQUENCE [LARGE SCALE GENOMIC DNA]</scope>
    <source>
        <strain evidence="1">HYR1</strain>
    </source>
</reference>